<dbReference type="Proteomes" id="UP000626109">
    <property type="component" value="Unassembled WGS sequence"/>
</dbReference>
<dbReference type="Pfam" id="PF25085">
    <property type="entry name" value="DUF7802"/>
    <property type="match status" value="2"/>
</dbReference>
<name>A0A813JMY7_POLGL</name>
<reference evidence="4" key="1">
    <citation type="submission" date="2021-02" db="EMBL/GenBank/DDBJ databases">
        <authorList>
            <person name="Dougan E. K."/>
            <person name="Rhodes N."/>
            <person name="Thang M."/>
            <person name="Chan C."/>
        </authorList>
    </citation>
    <scope>NUCLEOTIDE SEQUENCE</scope>
</reference>
<accession>A0A813JMY7</accession>
<keyword evidence="2" id="KW-1133">Transmembrane helix</keyword>
<protein>
    <recommendedName>
        <fullName evidence="3">DUF7802 domain-containing protein</fullName>
    </recommendedName>
</protein>
<sequence length="510" mass="55583">MSAWGKLLEGLSSAHFRDSGKWPWRHFNAFQNQLDEHTSLFFAEIMFFTLSCLSLYHACSSSDPGGTRRLKLLWAGTFVVGAVNAYVFMLLPVDAHLWHAQALVMLTPRTPLFVLCVSNSSMYWPTVAAARVSHHGFKSPLAEASLAGLLAGIFYTPYDVCGARFLWWTWHDSDPGVAIRSLGVPAGSTAWSMTFTFCFCLLWRAGCDLAWSGPSSLALACATTPLMLFLLKVCALIGVESMGGPGNWTVDAAAAAFGLLVLLRPAAWIVPFPSPQGPKKQDFLPMPEPLLFRWAVTLYFLTLAMLAAFTSPEKQISTGVHQEFGPCNVTDVDLLGHDRNMYICRERFPDFYFDFHCPPAAKGAKGRWAHIQPQASLSKAGSTIAWYTICGRLHPHFERWMSAVAVLCAAGIAWFWWCLAAGVVYSDLPTSSMQLQASSSVASSGAASAAAADPTARQQSSPSMTATASCNEPQNLPDAVASPAGVTKRRLSRKTTPTPPRQAERDRQGS</sequence>
<keyword evidence="2" id="KW-0812">Transmembrane</keyword>
<dbReference type="InterPro" id="IPR056704">
    <property type="entry name" value="DUF7802"/>
</dbReference>
<proteinExistence type="predicted"/>
<feature type="transmembrane region" description="Helical" evidence="2">
    <location>
        <begin position="188"/>
        <end position="205"/>
    </location>
</feature>
<feature type="transmembrane region" description="Helical" evidence="2">
    <location>
        <begin position="40"/>
        <end position="60"/>
    </location>
</feature>
<comment type="caution">
    <text evidence="4">The sequence shown here is derived from an EMBL/GenBank/DDBJ whole genome shotgun (WGS) entry which is preliminary data.</text>
</comment>
<feature type="compositionally biased region" description="Polar residues" evidence="1">
    <location>
        <begin position="461"/>
        <end position="474"/>
    </location>
</feature>
<gene>
    <name evidence="4" type="ORF">PGLA2088_LOCUS22183</name>
</gene>
<organism evidence="4 5">
    <name type="scientific">Polarella glacialis</name>
    <name type="common">Dinoflagellate</name>
    <dbReference type="NCBI Taxonomy" id="89957"/>
    <lineage>
        <taxon>Eukaryota</taxon>
        <taxon>Sar</taxon>
        <taxon>Alveolata</taxon>
        <taxon>Dinophyceae</taxon>
        <taxon>Suessiales</taxon>
        <taxon>Suessiaceae</taxon>
        <taxon>Polarella</taxon>
    </lineage>
</organism>
<dbReference type="AlphaFoldDB" id="A0A813JMY7"/>
<feature type="transmembrane region" description="Helical" evidence="2">
    <location>
        <begin position="72"/>
        <end position="91"/>
    </location>
</feature>
<feature type="transmembrane region" description="Helical" evidence="2">
    <location>
        <begin position="400"/>
        <end position="425"/>
    </location>
</feature>
<evidence type="ECO:0000256" key="1">
    <source>
        <dbReference type="SAM" id="MobiDB-lite"/>
    </source>
</evidence>
<feature type="domain" description="DUF7802" evidence="3">
    <location>
        <begin position="295"/>
        <end position="412"/>
    </location>
</feature>
<keyword evidence="2" id="KW-0472">Membrane</keyword>
<feature type="transmembrane region" description="Helical" evidence="2">
    <location>
        <begin position="217"/>
        <end position="238"/>
    </location>
</feature>
<evidence type="ECO:0000313" key="5">
    <source>
        <dbReference type="Proteomes" id="UP000626109"/>
    </source>
</evidence>
<feature type="domain" description="DUF7802" evidence="3">
    <location>
        <begin position="27"/>
        <end position="202"/>
    </location>
</feature>
<dbReference type="PANTHER" id="PTHR35982">
    <property type="entry name" value="AGAP005361-PA"/>
    <property type="match status" value="1"/>
</dbReference>
<feature type="compositionally biased region" description="Low complexity" evidence="1">
    <location>
        <begin position="450"/>
        <end position="460"/>
    </location>
</feature>
<dbReference type="EMBL" id="CAJNNW010025905">
    <property type="protein sequence ID" value="CAE8680910.1"/>
    <property type="molecule type" value="Genomic_DNA"/>
</dbReference>
<dbReference type="PANTHER" id="PTHR35982:SF1">
    <property type="entry name" value="SPIROCYCLASE, AVEC FAMILY"/>
    <property type="match status" value="1"/>
</dbReference>
<feature type="transmembrane region" description="Helical" evidence="2">
    <location>
        <begin position="290"/>
        <end position="309"/>
    </location>
</feature>
<evidence type="ECO:0000256" key="2">
    <source>
        <dbReference type="SAM" id="Phobius"/>
    </source>
</evidence>
<evidence type="ECO:0000259" key="3">
    <source>
        <dbReference type="Pfam" id="PF25085"/>
    </source>
</evidence>
<feature type="transmembrane region" description="Helical" evidence="2">
    <location>
        <begin position="111"/>
        <end position="132"/>
    </location>
</feature>
<feature type="region of interest" description="Disordered" evidence="1">
    <location>
        <begin position="450"/>
        <end position="510"/>
    </location>
</feature>
<evidence type="ECO:0000313" key="4">
    <source>
        <dbReference type="EMBL" id="CAE8680910.1"/>
    </source>
</evidence>
<feature type="transmembrane region" description="Helical" evidence="2">
    <location>
        <begin position="144"/>
        <end position="168"/>
    </location>
</feature>